<gene>
    <name evidence="1" type="ORF">ALC56_14126</name>
</gene>
<proteinExistence type="predicted"/>
<feature type="non-terminal residue" evidence="1">
    <location>
        <position position="1"/>
    </location>
</feature>
<dbReference type="EMBL" id="KQ981975">
    <property type="protein sequence ID" value="KYN31627.1"/>
    <property type="molecule type" value="Genomic_DNA"/>
</dbReference>
<dbReference type="AlphaFoldDB" id="A0A195EUQ3"/>
<accession>A0A195EUQ3</accession>
<protein>
    <submittedName>
        <fullName evidence="1">Uncharacterized protein</fullName>
    </submittedName>
</protein>
<evidence type="ECO:0000313" key="2">
    <source>
        <dbReference type="Proteomes" id="UP000078541"/>
    </source>
</evidence>
<organism evidence="1 2">
    <name type="scientific">Trachymyrmex septentrionalis</name>
    <dbReference type="NCBI Taxonomy" id="34720"/>
    <lineage>
        <taxon>Eukaryota</taxon>
        <taxon>Metazoa</taxon>
        <taxon>Ecdysozoa</taxon>
        <taxon>Arthropoda</taxon>
        <taxon>Hexapoda</taxon>
        <taxon>Insecta</taxon>
        <taxon>Pterygota</taxon>
        <taxon>Neoptera</taxon>
        <taxon>Endopterygota</taxon>
        <taxon>Hymenoptera</taxon>
        <taxon>Apocrita</taxon>
        <taxon>Aculeata</taxon>
        <taxon>Formicoidea</taxon>
        <taxon>Formicidae</taxon>
        <taxon>Myrmicinae</taxon>
        <taxon>Trachymyrmex</taxon>
    </lineage>
</organism>
<evidence type="ECO:0000313" key="1">
    <source>
        <dbReference type="EMBL" id="KYN31627.1"/>
    </source>
</evidence>
<sequence length="91" mass="10143">EFMEWNTAIITKHLSANIFTNGSSSIQLHVLHKMSNTVVVICLISTARIYPKTNSGCCSSTIFTGNSHSAIQSRNSRSWLIDKCFFQRSSS</sequence>
<dbReference type="Proteomes" id="UP000078541">
    <property type="component" value="Unassembled WGS sequence"/>
</dbReference>
<keyword evidence="2" id="KW-1185">Reference proteome</keyword>
<reference evidence="1 2" key="1">
    <citation type="submission" date="2016-03" db="EMBL/GenBank/DDBJ databases">
        <title>Trachymyrmex septentrionalis WGS genome.</title>
        <authorList>
            <person name="Nygaard S."/>
            <person name="Hu H."/>
            <person name="Boomsma J."/>
            <person name="Zhang G."/>
        </authorList>
    </citation>
    <scope>NUCLEOTIDE SEQUENCE [LARGE SCALE GENOMIC DNA]</scope>
    <source>
        <strain evidence="1">Tsep2-gDNA-1</strain>
        <tissue evidence="1">Whole body</tissue>
    </source>
</reference>
<name>A0A195EUQ3_9HYME</name>